<dbReference type="InterPro" id="IPR023214">
    <property type="entry name" value="HAD_sf"/>
</dbReference>
<dbReference type="GeneID" id="19113970"/>
<dbReference type="Proteomes" id="UP000011761">
    <property type="component" value="Unassembled WGS sequence"/>
</dbReference>
<dbReference type="InterPro" id="IPR035679">
    <property type="entry name" value="MDP-1_euk"/>
</dbReference>
<dbReference type="Gene3D" id="3.40.50.1000">
    <property type="entry name" value="HAD superfamily/HAD-like"/>
    <property type="match status" value="1"/>
</dbReference>
<dbReference type="PANTHER" id="PTHR17901">
    <property type="entry name" value="MAGNESIUM-DEPENDENT PHOSPHATASE 1 MDP1"/>
    <property type="match status" value="1"/>
</dbReference>
<evidence type="ECO:0000256" key="1">
    <source>
        <dbReference type="SAM" id="MobiDB-lite"/>
    </source>
</evidence>
<name>M2NFJ1_BAUPA</name>
<feature type="region of interest" description="Disordered" evidence="1">
    <location>
        <begin position="1"/>
        <end position="25"/>
    </location>
</feature>
<dbReference type="SUPFAM" id="SSF56784">
    <property type="entry name" value="HAD-like"/>
    <property type="match status" value="1"/>
</dbReference>
<reference evidence="2 3" key="1">
    <citation type="journal article" date="2012" name="PLoS Pathog.">
        <title>Diverse lifestyles and strategies of plant pathogenesis encoded in the genomes of eighteen Dothideomycetes fungi.</title>
        <authorList>
            <person name="Ohm R.A."/>
            <person name="Feau N."/>
            <person name="Henrissat B."/>
            <person name="Schoch C.L."/>
            <person name="Horwitz B.A."/>
            <person name="Barry K.W."/>
            <person name="Condon B.J."/>
            <person name="Copeland A.C."/>
            <person name="Dhillon B."/>
            <person name="Glaser F."/>
            <person name="Hesse C.N."/>
            <person name="Kosti I."/>
            <person name="LaButti K."/>
            <person name="Lindquist E.A."/>
            <person name="Lucas S."/>
            <person name="Salamov A.A."/>
            <person name="Bradshaw R.E."/>
            <person name="Ciuffetti L."/>
            <person name="Hamelin R.C."/>
            <person name="Kema G.H.J."/>
            <person name="Lawrence C."/>
            <person name="Scott J.A."/>
            <person name="Spatafora J.W."/>
            <person name="Turgeon B.G."/>
            <person name="de Wit P.J.G.M."/>
            <person name="Zhong S."/>
            <person name="Goodwin S.B."/>
            <person name="Grigoriev I.V."/>
        </authorList>
    </citation>
    <scope>NUCLEOTIDE SEQUENCE [LARGE SCALE GENOMIC DNA]</scope>
    <source>
        <strain evidence="2 3">UAMH 10762</strain>
    </source>
</reference>
<dbReference type="STRING" id="717646.M2NFJ1"/>
<dbReference type="AlphaFoldDB" id="M2NFJ1"/>
<dbReference type="HOGENOM" id="CLU_071162_0_0_1"/>
<organism evidence="2 3">
    <name type="scientific">Baudoinia panamericana (strain UAMH 10762)</name>
    <name type="common">Angels' share fungus</name>
    <name type="synonym">Baudoinia compniacensis (strain UAMH 10762)</name>
    <dbReference type="NCBI Taxonomy" id="717646"/>
    <lineage>
        <taxon>Eukaryota</taxon>
        <taxon>Fungi</taxon>
        <taxon>Dikarya</taxon>
        <taxon>Ascomycota</taxon>
        <taxon>Pezizomycotina</taxon>
        <taxon>Dothideomycetes</taxon>
        <taxon>Dothideomycetidae</taxon>
        <taxon>Mycosphaerellales</taxon>
        <taxon>Teratosphaeriaceae</taxon>
        <taxon>Baudoinia</taxon>
    </lineage>
</organism>
<dbReference type="Pfam" id="PF12689">
    <property type="entry name" value="Acid_PPase"/>
    <property type="match status" value="1"/>
</dbReference>
<evidence type="ECO:0008006" key="4">
    <source>
        <dbReference type="Google" id="ProtNLM"/>
    </source>
</evidence>
<dbReference type="PANTHER" id="PTHR17901:SF14">
    <property type="entry name" value="MAGNESIUM-DEPENDENT PHOSPHATASE 1"/>
    <property type="match status" value="1"/>
</dbReference>
<dbReference type="InterPro" id="IPR036412">
    <property type="entry name" value="HAD-like_sf"/>
</dbReference>
<dbReference type="RefSeq" id="XP_007674723.1">
    <property type="nucleotide sequence ID" value="XM_007676533.1"/>
</dbReference>
<dbReference type="SFLD" id="SFLDG01129">
    <property type="entry name" value="C1.5:_HAD__Beta-PGM__Phosphata"/>
    <property type="match status" value="1"/>
</dbReference>
<dbReference type="SFLD" id="SFLDS00003">
    <property type="entry name" value="Haloacid_Dehalogenase"/>
    <property type="match status" value="1"/>
</dbReference>
<dbReference type="OMA" id="GVWAWRK"/>
<proteinExistence type="predicted"/>
<keyword evidence="3" id="KW-1185">Reference proteome</keyword>
<evidence type="ECO:0000313" key="3">
    <source>
        <dbReference type="Proteomes" id="UP000011761"/>
    </source>
</evidence>
<dbReference type="eggNOG" id="KOG4549">
    <property type="taxonomic scope" value="Eukaryota"/>
</dbReference>
<dbReference type="FunFam" id="3.40.50.1000:FF:000155">
    <property type="entry name" value="Putative magnesium dependent phosphatase"/>
    <property type="match status" value="1"/>
</dbReference>
<dbReference type="OrthoDB" id="2865258at2759"/>
<dbReference type="NCBIfam" id="TIGR01685">
    <property type="entry name" value="MDP-1"/>
    <property type="match status" value="1"/>
</dbReference>
<dbReference type="KEGG" id="bcom:BAUCODRAFT_403449"/>
<dbReference type="NCBIfam" id="TIGR01681">
    <property type="entry name" value="HAD-SF-IIIC"/>
    <property type="match status" value="1"/>
</dbReference>
<dbReference type="CDD" id="cd07501">
    <property type="entry name" value="HAD_MDP-1_like"/>
    <property type="match status" value="1"/>
</dbReference>
<dbReference type="EMBL" id="KB445553">
    <property type="protein sequence ID" value="EMC97770.1"/>
    <property type="molecule type" value="Genomic_DNA"/>
</dbReference>
<dbReference type="GO" id="GO:0003993">
    <property type="term" value="F:acid phosphatase activity"/>
    <property type="evidence" value="ECO:0007669"/>
    <property type="project" value="TreeGrafter"/>
</dbReference>
<feature type="compositionally biased region" description="Polar residues" evidence="1">
    <location>
        <begin position="13"/>
        <end position="25"/>
    </location>
</feature>
<evidence type="ECO:0000313" key="2">
    <source>
        <dbReference type="EMBL" id="EMC97770.1"/>
    </source>
</evidence>
<sequence length="218" mass="24249">MTRHSHLPLEPENSATTTTLPANAIPTPSTFNDGLPLPKMMVFDLDYTLWPLWCDTHVSGPIKGSKDNGRTVYDAYGGSYGFYSDVAGILATLKQRNIVIGAASRTSATEVARSMLTHLRVPFTAEDSKETSAKAIGMFDYMEIYPGSKTTHFQRLHKKSGIKYEEMLFFDDESRNKNVEELGVVMHLIRNGVTVAEVDKGVEAWRKRNGRTKKEASG</sequence>
<gene>
    <name evidence="2" type="ORF">BAUCODRAFT_403449</name>
</gene>
<dbReference type="SFLD" id="SFLDG01131">
    <property type="entry name" value="C1.5.2:_MDP_Like"/>
    <property type="match status" value="1"/>
</dbReference>
<dbReference type="InterPro" id="IPR010036">
    <property type="entry name" value="MDP_1_eu_arc"/>
</dbReference>
<dbReference type="InterPro" id="IPR010033">
    <property type="entry name" value="HAD_SF_ppase_IIIC"/>
</dbReference>
<accession>M2NFJ1</accession>
<protein>
    <recommendedName>
        <fullName evidence="4">Magnesium-dependent phosphatase-1</fullName>
    </recommendedName>
</protein>